<name>A0A4Q2TYW8_9HYPH</name>
<evidence type="ECO:0000313" key="1">
    <source>
        <dbReference type="EMBL" id="RYC29293.1"/>
    </source>
</evidence>
<dbReference type="Proteomes" id="UP000290759">
    <property type="component" value="Unassembled WGS sequence"/>
</dbReference>
<organism evidence="1 2">
    <name type="scientific">Lichenibacterium minor</name>
    <dbReference type="NCBI Taxonomy" id="2316528"/>
    <lineage>
        <taxon>Bacteria</taxon>
        <taxon>Pseudomonadati</taxon>
        <taxon>Pseudomonadota</taxon>
        <taxon>Alphaproteobacteria</taxon>
        <taxon>Hyphomicrobiales</taxon>
        <taxon>Lichenihabitantaceae</taxon>
        <taxon>Lichenibacterium</taxon>
    </lineage>
</organism>
<dbReference type="RefSeq" id="WP_129229608.1">
    <property type="nucleotide sequence ID" value="NZ_QYBB01000058.1"/>
</dbReference>
<accession>A0A4Q2TYW8</accession>
<reference evidence="1 2" key="2">
    <citation type="submission" date="2019-02" db="EMBL/GenBank/DDBJ databases">
        <title>'Lichenibacterium ramalinii' gen. nov. sp. nov., 'Lichenibacterium minor' gen. nov. sp. nov.</title>
        <authorList>
            <person name="Pankratov T."/>
        </authorList>
    </citation>
    <scope>NUCLEOTIDE SEQUENCE [LARGE SCALE GENOMIC DNA]</scope>
    <source>
        <strain evidence="1 2">RmlP026</strain>
    </source>
</reference>
<evidence type="ECO:0000313" key="2">
    <source>
        <dbReference type="Proteomes" id="UP000290759"/>
    </source>
</evidence>
<sequence length="104" mass="11634">MVDDDIAKGDEITDGSDWTYRLMSLERVQADEPEDDGEDIFTATFQVDGPNANAEVEIIVSDYVDEANVVSIALHTLHVSMREWARATEDRRIAARDVDEFAGD</sequence>
<dbReference type="EMBL" id="QYBB01000058">
    <property type="protein sequence ID" value="RYC29293.1"/>
    <property type="molecule type" value="Genomic_DNA"/>
</dbReference>
<protein>
    <submittedName>
        <fullName evidence="1">Uncharacterized protein</fullName>
    </submittedName>
</protein>
<keyword evidence="2" id="KW-1185">Reference proteome</keyword>
<gene>
    <name evidence="1" type="ORF">D3273_24595</name>
</gene>
<proteinExistence type="predicted"/>
<comment type="caution">
    <text evidence="1">The sequence shown here is derived from an EMBL/GenBank/DDBJ whole genome shotgun (WGS) entry which is preliminary data.</text>
</comment>
<reference evidence="1 2" key="1">
    <citation type="submission" date="2018-12" db="EMBL/GenBank/DDBJ databases">
        <authorList>
            <person name="Grouzdev D.S."/>
            <person name="Krutkina M.S."/>
        </authorList>
    </citation>
    <scope>NUCLEOTIDE SEQUENCE [LARGE SCALE GENOMIC DNA]</scope>
    <source>
        <strain evidence="1 2">RmlP026</strain>
    </source>
</reference>
<dbReference type="AlphaFoldDB" id="A0A4Q2TYW8"/>